<comment type="caution">
    <text evidence="1">The sequence shown here is derived from an EMBL/GenBank/DDBJ whole genome shotgun (WGS) entry which is preliminary data.</text>
</comment>
<dbReference type="GO" id="GO:0051213">
    <property type="term" value="F:dioxygenase activity"/>
    <property type="evidence" value="ECO:0007669"/>
    <property type="project" value="UniProtKB-KW"/>
</dbReference>
<dbReference type="Pfam" id="PF05721">
    <property type="entry name" value="PhyH"/>
    <property type="match status" value="1"/>
</dbReference>
<name>A0ABW4JQB7_9BACL</name>
<dbReference type="SUPFAM" id="SSF51197">
    <property type="entry name" value="Clavaminate synthase-like"/>
    <property type="match status" value="1"/>
</dbReference>
<dbReference type="EMBL" id="JBHUCX010000092">
    <property type="protein sequence ID" value="MFD1677348.1"/>
    <property type="molecule type" value="Genomic_DNA"/>
</dbReference>
<gene>
    <name evidence="1" type="ORF">ACFSB2_21985</name>
</gene>
<dbReference type="PANTHER" id="PTHR20883">
    <property type="entry name" value="PHYTANOYL-COA DIOXYGENASE DOMAIN CONTAINING 1"/>
    <property type="match status" value="1"/>
</dbReference>
<protein>
    <submittedName>
        <fullName evidence="1">Phytanoyl-CoA dioxygenase family protein</fullName>
    </submittedName>
</protein>
<accession>A0ABW4JQB7</accession>
<keyword evidence="1" id="KW-0223">Dioxygenase</keyword>
<organism evidence="1 2">
    <name type="scientific">Alicyclobacillus fodiniaquatilis</name>
    <dbReference type="NCBI Taxonomy" id="1661150"/>
    <lineage>
        <taxon>Bacteria</taxon>
        <taxon>Bacillati</taxon>
        <taxon>Bacillota</taxon>
        <taxon>Bacilli</taxon>
        <taxon>Bacillales</taxon>
        <taxon>Alicyclobacillaceae</taxon>
        <taxon>Alicyclobacillus</taxon>
    </lineage>
</organism>
<reference evidence="2" key="1">
    <citation type="journal article" date="2019" name="Int. J. Syst. Evol. Microbiol.">
        <title>The Global Catalogue of Microorganisms (GCM) 10K type strain sequencing project: providing services to taxonomists for standard genome sequencing and annotation.</title>
        <authorList>
            <consortium name="The Broad Institute Genomics Platform"/>
            <consortium name="The Broad Institute Genome Sequencing Center for Infectious Disease"/>
            <person name="Wu L."/>
            <person name="Ma J."/>
        </authorList>
    </citation>
    <scope>NUCLEOTIDE SEQUENCE [LARGE SCALE GENOMIC DNA]</scope>
    <source>
        <strain evidence="2">CGMCC 1.12286</strain>
    </source>
</reference>
<sequence>MTKVQTAAREQYEREGYVLFPEVLDQELIQEAREHLAWLLEKNPGLRPEQLNTELMTDDPFWVRLVSDSRLLDIAEQFVGENIALFASHYISKPPYDGQPVFWHQDGSYWPLEPMEVVTLWLAVDDSLEENGCMRVIPKTHKMDLQQLRLRTDVANVLGSELDPQLVDEDAAVDLVLKAGGVSVHHPNIVHGSNANHSALRRCGLTIRYIPTSTRIVSDKPWPSAFLLRGEAVPGVNDYLPKPKYVEGVHMPFRGCASWK</sequence>
<dbReference type="PANTHER" id="PTHR20883:SF48">
    <property type="entry name" value="ECTOINE DIOXYGENASE"/>
    <property type="match status" value="1"/>
</dbReference>
<dbReference type="Gene3D" id="2.60.120.620">
    <property type="entry name" value="q2cbj1_9rhob like domain"/>
    <property type="match status" value="1"/>
</dbReference>
<evidence type="ECO:0000313" key="1">
    <source>
        <dbReference type="EMBL" id="MFD1677348.1"/>
    </source>
</evidence>
<dbReference type="InterPro" id="IPR008775">
    <property type="entry name" value="Phytyl_CoA_dOase-like"/>
</dbReference>
<dbReference type="Proteomes" id="UP001597079">
    <property type="component" value="Unassembled WGS sequence"/>
</dbReference>
<proteinExistence type="predicted"/>
<keyword evidence="2" id="KW-1185">Reference proteome</keyword>
<dbReference type="RefSeq" id="WP_377945250.1">
    <property type="nucleotide sequence ID" value="NZ_JBHUCX010000092.1"/>
</dbReference>
<evidence type="ECO:0000313" key="2">
    <source>
        <dbReference type="Proteomes" id="UP001597079"/>
    </source>
</evidence>
<keyword evidence="1" id="KW-0560">Oxidoreductase</keyword>